<sequence>MANHDILTNRVETAYRAAGYTIDSDRADQRGPVSFHVSRAGPQIAVLANASNVIKPGVVLKTVGQLTAAAEPVHIATTSAQHAERLRALLECPVVMRTTAGAECYTQPAPFTPDGNERTCTESCVWVATTDEQPAPVEPILSVELPPASDQEADLGDRHQVRDSNEPETQFENDILETGATQSERWNSTIEKGPRYDAWITEHDGRCPPAERPSLLRTAFVPQCSSYEEYTKVMILDGELTLEENRPANIGLEQARSPAVTEPQLDTPDSRPFTAVHLIPRTDWNSIVNSTPN</sequence>
<evidence type="ECO:0000256" key="1">
    <source>
        <dbReference type="SAM" id="MobiDB-lite"/>
    </source>
</evidence>
<dbReference type="AlphaFoldDB" id="A0A1X4G3F2"/>
<comment type="caution">
    <text evidence="2">The sequence shown here is derived from an EMBL/GenBank/DDBJ whole genome shotgun (WGS) entry which is preliminary data.</text>
</comment>
<protein>
    <submittedName>
        <fullName evidence="2">Uncharacterized protein</fullName>
    </submittedName>
</protein>
<dbReference type="RefSeq" id="WP_049933559.1">
    <property type="nucleotide sequence ID" value="NZ_ATXS01000075.1"/>
</dbReference>
<name>A0A1X4G3F2_HALEZ</name>
<dbReference type="Proteomes" id="UP000193587">
    <property type="component" value="Unassembled WGS sequence"/>
</dbReference>
<evidence type="ECO:0000313" key="3">
    <source>
        <dbReference type="Proteomes" id="UP000193587"/>
    </source>
</evidence>
<feature type="region of interest" description="Disordered" evidence="1">
    <location>
        <begin position="251"/>
        <end position="272"/>
    </location>
</feature>
<reference evidence="2 3" key="1">
    <citation type="submission" date="2017-04" db="EMBL/GenBank/DDBJ databases">
        <title>MLSA of the genus Halorubrum.</title>
        <authorList>
            <person name="De La Haba R."/>
            <person name="Sanchez-Porro C."/>
            <person name="Infante-Dominguez C."/>
            <person name="Ventosa A."/>
        </authorList>
    </citation>
    <scope>NUCLEOTIDE SEQUENCE [LARGE SCALE GENOMIC DNA]</scope>
    <source>
        <strain evidence="2 3">DSM 17463</strain>
    </source>
</reference>
<proteinExistence type="predicted"/>
<gene>
    <name evidence="2" type="ORF">B9H04_17580</name>
</gene>
<dbReference type="EMBL" id="NEDJ01000132">
    <property type="protein sequence ID" value="OSO88140.1"/>
    <property type="molecule type" value="Genomic_DNA"/>
</dbReference>
<evidence type="ECO:0000313" key="2">
    <source>
        <dbReference type="EMBL" id="OSO88140.1"/>
    </source>
</evidence>
<organism evidence="2 3">
    <name type="scientific">Halorubrum ezzemoulense DSM 17463</name>
    <dbReference type="NCBI Taxonomy" id="1121945"/>
    <lineage>
        <taxon>Archaea</taxon>
        <taxon>Methanobacteriati</taxon>
        <taxon>Methanobacteriota</taxon>
        <taxon>Stenosarchaea group</taxon>
        <taxon>Halobacteria</taxon>
        <taxon>Halobacteriales</taxon>
        <taxon>Haloferacaceae</taxon>
        <taxon>Halorubrum</taxon>
    </lineage>
</organism>
<accession>A0A1X4G3F2</accession>